<name>A0A164XJC9_9CRUS</name>
<accession>A0A164XJC9</accession>
<dbReference type="AlphaFoldDB" id="A0A164XJC9"/>
<dbReference type="EMBL" id="LRGB01000986">
    <property type="protein sequence ID" value="KZS14303.1"/>
    <property type="molecule type" value="Genomic_DNA"/>
</dbReference>
<organism evidence="2 3">
    <name type="scientific">Daphnia magna</name>
    <dbReference type="NCBI Taxonomy" id="35525"/>
    <lineage>
        <taxon>Eukaryota</taxon>
        <taxon>Metazoa</taxon>
        <taxon>Ecdysozoa</taxon>
        <taxon>Arthropoda</taxon>
        <taxon>Crustacea</taxon>
        <taxon>Branchiopoda</taxon>
        <taxon>Diplostraca</taxon>
        <taxon>Cladocera</taxon>
        <taxon>Anomopoda</taxon>
        <taxon>Daphniidae</taxon>
        <taxon>Daphnia</taxon>
    </lineage>
</organism>
<dbReference type="PANTHER" id="PTHR46704">
    <property type="entry name" value="CXC DOMAIN-CONTAINING PROTEIN-RELATED"/>
    <property type="match status" value="1"/>
</dbReference>
<dbReference type="Proteomes" id="UP000076858">
    <property type="component" value="Unassembled WGS sequence"/>
</dbReference>
<feature type="compositionally biased region" description="Acidic residues" evidence="1">
    <location>
        <begin position="164"/>
        <end position="200"/>
    </location>
</feature>
<dbReference type="PANTHER" id="PTHR46704:SF9">
    <property type="entry name" value="BHLH DOMAIN-CONTAINING PROTEIN"/>
    <property type="match status" value="1"/>
</dbReference>
<gene>
    <name evidence="2" type="ORF">APZ42_020383</name>
</gene>
<proteinExistence type="predicted"/>
<feature type="region of interest" description="Disordered" evidence="1">
    <location>
        <begin position="153"/>
        <end position="200"/>
    </location>
</feature>
<evidence type="ECO:0000313" key="2">
    <source>
        <dbReference type="EMBL" id="KZS14303.1"/>
    </source>
</evidence>
<keyword evidence="3" id="KW-1185">Reference proteome</keyword>
<reference evidence="2 3" key="1">
    <citation type="submission" date="2016-03" db="EMBL/GenBank/DDBJ databases">
        <title>EvidentialGene: Evidence-directed Construction of Genes on Genomes.</title>
        <authorList>
            <person name="Gilbert D.G."/>
            <person name="Choi J.-H."/>
            <person name="Mockaitis K."/>
            <person name="Colbourne J."/>
            <person name="Pfrender M."/>
        </authorList>
    </citation>
    <scope>NUCLEOTIDE SEQUENCE [LARGE SCALE GENOMIC DNA]</scope>
    <source>
        <strain evidence="2 3">Xinb3</strain>
        <tissue evidence="2">Complete organism</tissue>
    </source>
</reference>
<evidence type="ECO:0000313" key="3">
    <source>
        <dbReference type="Proteomes" id="UP000076858"/>
    </source>
</evidence>
<sequence>MRCAHEEADTRMIAHVASIPSPATVVIRSADTDVFIIGQSNISKINPSTKLYLEVGHASKNSIKFIDLSFISQKIGRELARSLAGFHSFTGCDQIPCFAGKAKIAPLKILKSNPAYQKAFASLERNGWNLNQDEFGDNYLTLNWFDGEMLPKKLEDVQQNESPNEGEGEYEEIEEMDNESEEEETVAEEAAEDEDSAADD</sequence>
<comment type="caution">
    <text evidence="2">The sequence shown here is derived from an EMBL/GenBank/DDBJ whole genome shotgun (WGS) entry which is preliminary data.</text>
</comment>
<evidence type="ECO:0000256" key="1">
    <source>
        <dbReference type="SAM" id="MobiDB-lite"/>
    </source>
</evidence>
<protein>
    <submittedName>
        <fullName evidence="2">Uncharacterized protein</fullName>
    </submittedName>
</protein>